<evidence type="ECO:0000313" key="3">
    <source>
        <dbReference type="Ensembl" id="ENSCCRP00010077507.1"/>
    </source>
</evidence>
<dbReference type="Pfam" id="PF15873">
    <property type="entry name" value="DUF4730"/>
    <property type="match status" value="1"/>
</dbReference>
<evidence type="ECO:0000256" key="2">
    <source>
        <dbReference type="SAM" id="SignalP"/>
    </source>
</evidence>
<keyword evidence="4" id="KW-1185">Reference proteome</keyword>
<feature type="signal peptide" evidence="2">
    <location>
        <begin position="1"/>
        <end position="27"/>
    </location>
</feature>
<dbReference type="InterPro" id="IPR031742">
    <property type="entry name" value="DUF4730"/>
</dbReference>
<keyword evidence="1" id="KW-0472">Membrane</keyword>
<keyword evidence="2" id="KW-0732">Signal</keyword>
<organism evidence="3 4">
    <name type="scientific">Cyprinus carpio</name>
    <name type="common">Common carp</name>
    <dbReference type="NCBI Taxonomy" id="7962"/>
    <lineage>
        <taxon>Eukaryota</taxon>
        <taxon>Metazoa</taxon>
        <taxon>Chordata</taxon>
        <taxon>Craniata</taxon>
        <taxon>Vertebrata</taxon>
        <taxon>Euteleostomi</taxon>
        <taxon>Actinopterygii</taxon>
        <taxon>Neopterygii</taxon>
        <taxon>Teleostei</taxon>
        <taxon>Ostariophysi</taxon>
        <taxon>Cypriniformes</taxon>
        <taxon>Cyprinidae</taxon>
        <taxon>Cyprininae</taxon>
        <taxon>Cyprinus</taxon>
    </lineage>
</organism>
<proteinExistence type="predicted"/>
<dbReference type="Ensembl" id="ENSCCRT00010086018.1">
    <property type="protein sequence ID" value="ENSCCRP00010077507.1"/>
    <property type="gene ID" value="ENSCCRG00010033901.1"/>
</dbReference>
<protein>
    <submittedName>
        <fullName evidence="3">Si:dkey-112e7.2</fullName>
    </submittedName>
</protein>
<reference evidence="3" key="1">
    <citation type="submission" date="2025-08" db="UniProtKB">
        <authorList>
            <consortium name="Ensembl"/>
        </authorList>
    </citation>
    <scope>IDENTIFICATION</scope>
</reference>
<dbReference type="Proteomes" id="UP000694427">
    <property type="component" value="Unplaced"/>
</dbReference>
<name>A0A8C1MJV8_CYPCA</name>
<accession>A0A8C1MJV8</accession>
<sequence>MNLFDTHQNTCMMLCLFLLTLVRSAEAFDGGDAAALLLGATVTLVGICACMGWYASSGNVTECIKTVMHLC</sequence>
<keyword evidence="1" id="KW-0812">Transmembrane</keyword>
<dbReference type="PANTHER" id="PTHR36878">
    <property type="entry name" value="SMALL INTEGRAL MEMBRANE PROTEIN 30"/>
    <property type="match status" value="1"/>
</dbReference>
<feature type="transmembrane region" description="Helical" evidence="1">
    <location>
        <begin position="37"/>
        <end position="55"/>
    </location>
</feature>
<feature type="chain" id="PRO_5034638572" evidence="2">
    <location>
        <begin position="28"/>
        <end position="71"/>
    </location>
</feature>
<keyword evidence="1" id="KW-1133">Transmembrane helix</keyword>
<dbReference type="PANTHER" id="PTHR36878:SF1">
    <property type="entry name" value="SMALL INTEGRAL MEMBRANE PROTEIN 30"/>
    <property type="match status" value="1"/>
</dbReference>
<reference evidence="3" key="2">
    <citation type="submission" date="2025-09" db="UniProtKB">
        <authorList>
            <consortium name="Ensembl"/>
        </authorList>
    </citation>
    <scope>IDENTIFICATION</scope>
</reference>
<dbReference type="AlphaFoldDB" id="A0A8C1MJV8"/>
<evidence type="ECO:0000313" key="4">
    <source>
        <dbReference type="Proteomes" id="UP000694427"/>
    </source>
</evidence>
<evidence type="ECO:0000256" key="1">
    <source>
        <dbReference type="SAM" id="Phobius"/>
    </source>
</evidence>